<comment type="caution">
    <text evidence="1">The sequence shown here is derived from an EMBL/GenBank/DDBJ whole genome shotgun (WGS) entry which is preliminary data.</text>
</comment>
<gene>
    <name evidence="1" type="ORF">A45J_1578</name>
</gene>
<reference evidence="1" key="1">
    <citation type="submission" date="2019-10" db="EMBL/GenBank/DDBJ databases">
        <title>Metagenomic sequencing of thiosulfate-disproportionating enrichment culture.</title>
        <authorList>
            <person name="Umezawa K."/>
            <person name="Kojima H."/>
            <person name="Fukui M."/>
        </authorList>
    </citation>
    <scope>NUCLEOTIDE SEQUENCE</scope>
    <source>
        <strain evidence="1">45J</strain>
    </source>
</reference>
<dbReference type="EMBL" id="BLAB01000001">
    <property type="protein sequence ID" value="GER93822.1"/>
    <property type="molecule type" value="Genomic_DNA"/>
</dbReference>
<protein>
    <submittedName>
        <fullName evidence="1">DUF2703 domain-containing protein</fullName>
    </submittedName>
</protein>
<name>A0A5J4L3G9_9ZZZZ</name>
<sequence>MLILRIRWQRLVEGDGKTCPRCGNTEKELQDAFLRLKEALGVLGFQVEMEKYAITPEDFKKDPLSSNRIWINDKSLEEWLGARTGQSQCCDVCGDSECRTTVAGDHVYETIPASLVIKAGLIAAAEMLPVERPMSEKKRFFATLRMTKS</sequence>
<proteinExistence type="predicted"/>
<organism evidence="1">
    <name type="scientific">hot springs metagenome</name>
    <dbReference type="NCBI Taxonomy" id="433727"/>
    <lineage>
        <taxon>unclassified sequences</taxon>
        <taxon>metagenomes</taxon>
        <taxon>ecological metagenomes</taxon>
    </lineage>
</organism>
<dbReference type="InterPro" id="IPR021219">
    <property type="entry name" value="DUF2703"/>
</dbReference>
<dbReference type="Pfam" id="PF10865">
    <property type="entry name" value="DUF2703"/>
    <property type="match status" value="1"/>
</dbReference>
<dbReference type="AlphaFoldDB" id="A0A5J4L3G9"/>
<accession>A0A5J4L3G9</accession>
<evidence type="ECO:0000313" key="1">
    <source>
        <dbReference type="EMBL" id="GER93822.1"/>
    </source>
</evidence>